<name>A0A814QUY0_9BILA</name>
<dbReference type="AlphaFoldDB" id="A0A814QUY0"/>
<comment type="caution">
    <text evidence="7">The sequence shown here is derived from an EMBL/GenBank/DDBJ whole genome shotgun (WGS) entry which is preliminary data.</text>
</comment>
<dbReference type="SMART" id="SM00220">
    <property type="entry name" value="S_TKc"/>
    <property type="match status" value="1"/>
</dbReference>
<keyword evidence="2" id="KW-0808">Transferase</keyword>
<dbReference type="EMBL" id="CAJNOG010000260">
    <property type="protein sequence ID" value="CAF1124622.1"/>
    <property type="molecule type" value="Genomic_DNA"/>
</dbReference>
<evidence type="ECO:0000259" key="6">
    <source>
        <dbReference type="PROSITE" id="PS50011"/>
    </source>
</evidence>
<evidence type="ECO:0000256" key="2">
    <source>
        <dbReference type="ARBA" id="ARBA00022679"/>
    </source>
</evidence>
<accession>A0A814QUY0</accession>
<keyword evidence="4" id="KW-0418">Kinase</keyword>
<proteinExistence type="predicted"/>
<dbReference type="PANTHER" id="PTHR24056">
    <property type="entry name" value="CELL DIVISION PROTEIN KINASE"/>
    <property type="match status" value="1"/>
</dbReference>
<evidence type="ECO:0000256" key="4">
    <source>
        <dbReference type="ARBA" id="ARBA00022777"/>
    </source>
</evidence>
<dbReference type="GO" id="GO:0000307">
    <property type="term" value="C:cyclin-dependent protein kinase holoenzyme complex"/>
    <property type="evidence" value="ECO:0007669"/>
    <property type="project" value="TreeGrafter"/>
</dbReference>
<dbReference type="Proteomes" id="UP000663845">
    <property type="component" value="Unassembled WGS sequence"/>
</dbReference>
<evidence type="ECO:0000313" key="7">
    <source>
        <dbReference type="EMBL" id="CAF1124622.1"/>
    </source>
</evidence>
<dbReference type="GO" id="GO:0007165">
    <property type="term" value="P:signal transduction"/>
    <property type="evidence" value="ECO:0007669"/>
    <property type="project" value="TreeGrafter"/>
</dbReference>
<keyword evidence="1" id="KW-0723">Serine/threonine-protein kinase</keyword>
<dbReference type="GO" id="GO:0010468">
    <property type="term" value="P:regulation of gene expression"/>
    <property type="evidence" value="ECO:0007669"/>
    <property type="project" value="TreeGrafter"/>
</dbReference>
<gene>
    <name evidence="7" type="ORF">JYZ213_LOCUS22672</name>
</gene>
<dbReference type="GO" id="GO:0030332">
    <property type="term" value="F:cyclin binding"/>
    <property type="evidence" value="ECO:0007669"/>
    <property type="project" value="TreeGrafter"/>
</dbReference>
<keyword evidence="5" id="KW-0067">ATP-binding</keyword>
<dbReference type="GO" id="GO:0051445">
    <property type="term" value="P:regulation of meiotic cell cycle"/>
    <property type="evidence" value="ECO:0007669"/>
    <property type="project" value="TreeGrafter"/>
</dbReference>
<dbReference type="Gene3D" id="3.30.200.20">
    <property type="entry name" value="Phosphorylase Kinase, domain 1"/>
    <property type="match status" value="1"/>
</dbReference>
<evidence type="ECO:0000256" key="5">
    <source>
        <dbReference type="ARBA" id="ARBA00022840"/>
    </source>
</evidence>
<dbReference type="InterPro" id="IPR050108">
    <property type="entry name" value="CDK"/>
</dbReference>
<dbReference type="GO" id="GO:0005737">
    <property type="term" value="C:cytoplasm"/>
    <property type="evidence" value="ECO:0007669"/>
    <property type="project" value="TreeGrafter"/>
</dbReference>
<evidence type="ECO:0000256" key="1">
    <source>
        <dbReference type="ARBA" id="ARBA00022527"/>
    </source>
</evidence>
<keyword evidence="3" id="KW-0547">Nucleotide-binding</keyword>
<dbReference type="GO" id="GO:0004693">
    <property type="term" value="F:cyclin-dependent protein serine/threonine kinase activity"/>
    <property type="evidence" value="ECO:0007669"/>
    <property type="project" value="TreeGrafter"/>
</dbReference>
<sequence>MAVSWTMMFRKHHGIIIESEICKSIFKAIHQPSQQIICVKSLSLLSSSSINEAYLLRSILSTDDNSNIHPNILSLLSIKYLPTLTINNSIYFIFDYTYNRDLATHGLLYGGTEKQLTNEQIQTYLYQLLSAISFCHDRLVYHCAIELKHLLITRTGQLKLSNFEYAKHAVLPTMRININDVSCFSQSPPELLLGDRTLNSSLDMWSVGCVFAQLCSSTQIQPLFHGNHQIELLFCIFSMMELLLGDRTLNSSLDMWSVGCVFAQLCSSTQIQPLFHGNHQIELLFCIFSMMGTPTNDIWPLFHKLSYFNVDFPRWPRRNDHLYELTKLIGAQGLDFLKCLLTYDPKQRTTARIALQHQYFKH</sequence>
<dbReference type="GO" id="GO:0005634">
    <property type="term" value="C:nucleus"/>
    <property type="evidence" value="ECO:0007669"/>
    <property type="project" value="TreeGrafter"/>
</dbReference>
<dbReference type="InterPro" id="IPR011009">
    <property type="entry name" value="Kinase-like_dom_sf"/>
</dbReference>
<dbReference type="PROSITE" id="PS50011">
    <property type="entry name" value="PROTEIN_KINASE_DOM"/>
    <property type="match status" value="1"/>
</dbReference>
<dbReference type="Pfam" id="PF00069">
    <property type="entry name" value="Pkinase"/>
    <property type="match status" value="2"/>
</dbReference>
<dbReference type="SUPFAM" id="SSF56112">
    <property type="entry name" value="Protein kinase-like (PK-like)"/>
    <property type="match status" value="2"/>
</dbReference>
<feature type="domain" description="Protein kinase" evidence="6">
    <location>
        <begin position="15"/>
        <end position="360"/>
    </location>
</feature>
<evidence type="ECO:0000256" key="3">
    <source>
        <dbReference type="ARBA" id="ARBA00022741"/>
    </source>
</evidence>
<dbReference type="Gene3D" id="1.10.510.10">
    <property type="entry name" value="Transferase(Phosphotransferase) domain 1"/>
    <property type="match status" value="2"/>
</dbReference>
<dbReference type="GO" id="GO:0000082">
    <property type="term" value="P:G1/S transition of mitotic cell cycle"/>
    <property type="evidence" value="ECO:0007669"/>
    <property type="project" value="TreeGrafter"/>
</dbReference>
<dbReference type="GO" id="GO:0005524">
    <property type="term" value="F:ATP binding"/>
    <property type="evidence" value="ECO:0007669"/>
    <property type="project" value="UniProtKB-KW"/>
</dbReference>
<protein>
    <recommendedName>
        <fullName evidence="6">Protein kinase domain-containing protein</fullName>
    </recommendedName>
</protein>
<organism evidence="7 8">
    <name type="scientific">Adineta steineri</name>
    <dbReference type="NCBI Taxonomy" id="433720"/>
    <lineage>
        <taxon>Eukaryota</taxon>
        <taxon>Metazoa</taxon>
        <taxon>Spiralia</taxon>
        <taxon>Gnathifera</taxon>
        <taxon>Rotifera</taxon>
        <taxon>Eurotatoria</taxon>
        <taxon>Bdelloidea</taxon>
        <taxon>Adinetida</taxon>
        <taxon>Adinetidae</taxon>
        <taxon>Adineta</taxon>
    </lineage>
</organism>
<reference evidence="7" key="1">
    <citation type="submission" date="2021-02" db="EMBL/GenBank/DDBJ databases">
        <authorList>
            <person name="Nowell W R."/>
        </authorList>
    </citation>
    <scope>NUCLEOTIDE SEQUENCE</scope>
</reference>
<evidence type="ECO:0000313" key="8">
    <source>
        <dbReference type="Proteomes" id="UP000663845"/>
    </source>
</evidence>
<dbReference type="InterPro" id="IPR000719">
    <property type="entry name" value="Prot_kinase_dom"/>
</dbReference>
<dbReference type="GO" id="GO:0010389">
    <property type="term" value="P:regulation of G2/M transition of mitotic cell cycle"/>
    <property type="evidence" value="ECO:0007669"/>
    <property type="project" value="TreeGrafter"/>
</dbReference>